<evidence type="ECO:0000256" key="1">
    <source>
        <dbReference type="SAM" id="Phobius"/>
    </source>
</evidence>
<sequence>MKPLLVLQRLHRNVRGLALIEFALSLPIVVTLLLFGLETVNLGLAILRVHQIAATSADNAARVRDSINEADVNEVLLGGKLIGESMAFAARGRIILSDVMPNGKTGTIAGQTILWQRCTGALNSADSQPHYGREGKGANDSSLQAMGATGRQIVASSGAPMIFAEVTYRYEPLVSETIFGTPVLRSEASFSVRERASEALTSVPAVTPSVCTRYDL</sequence>
<organism evidence="2 3">
    <name type="scientific">Sphingomonas mucosissima</name>
    <dbReference type="NCBI Taxonomy" id="370959"/>
    <lineage>
        <taxon>Bacteria</taxon>
        <taxon>Pseudomonadati</taxon>
        <taxon>Pseudomonadota</taxon>
        <taxon>Alphaproteobacteria</taxon>
        <taxon>Sphingomonadales</taxon>
        <taxon>Sphingomonadaceae</taxon>
        <taxon>Sphingomonas</taxon>
    </lineage>
</organism>
<dbReference type="AlphaFoldDB" id="A0A245ZTD4"/>
<proteinExistence type="predicted"/>
<feature type="transmembrane region" description="Helical" evidence="1">
    <location>
        <begin position="16"/>
        <end position="37"/>
    </location>
</feature>
<gene>
    <name evidence="2" type="ORF">SPMU_13300</name>
</gene>
<evidence type="ECO:0000313" key="2">
    <source>
        <dbReference type="EMBL" id="OWK32986.1"/>
    </source>
</evidence>
<protein>
    <recommendedName>
        <fullName evidence="4">TadE-like protein</fullName>
    </recommendedName>
</protein>
<keyword evidence="3" id="KW-1185">Reference proteome</keyword>
<accession>A0A245ZTD4</accession>
<keyword evidence="1" id="KW-0472">Membrane</keyword>
<keyword evidence="1" id="KW-0812">Transmembrane</keyword>
<evidence type="ECO:0008006" key="4">
    <source>
        <dbReference type="Google" id="ProtNLM"/>
    </source>
</evidence>
<reference evidence="2 3" key="1">
    <citation type="submission" date="2017-03" db="EMBL/GenBank/DDBJ databases">
        <title>Genome sequence of Sphingomonas mucosissima DSM 17494.</title>
        <authorList>
            <person name="Poehlein A."/>
            <person name="Wuebbeler J.H."/>
            <person name="Steinbuechel A."/>
            <person name="Daniel R."/>
        </authorList>
    </citation>
    <scope>NUCLEOTIDE SEQUENCE [LARGE SCALE GENOMIC DNA]</scope>
    <source>
        <strain evidence="2 3">DSM 17494</strain>
    </source>
</reference>
<dbReference type="OrthoDB" id="7432392at2"/>
<dbReference type="EMBL" id="NBBJ01000001">
    <property type="protein sequence ID" value="OWK32986.1"/>
    <property type="molecule type" value="Genomic_DNA"/>
</dbReference>
<comment type="caution">
    <text evidence="2">The sequence shown here is derived from an EMBL/GenBank/DDBJ whole genome shotgun (WGS) entry which is preliminary data.</text>
</comment>
<name>A0A245ZTD4_9SPHN</name>
<evidence type="ECO:0000313" key="3">
    <source>
        <dbReference type="Proteomes" id="UP000197783"/>
    </source>
</evidence>
<keyword evidence="1" id="KW-1133">Transmembrane helix</keyword>
<dbReference type="Proteomes" id="UP000197783">
    <property type="component" value="Unassembled WGS sequence"/>
</dbReference>